<dbReference type="SUPFAM" id="SSF57184">
    <property type="entry name" value="Growth factor receptor domain"/>
    <property type="match status" value="1"/>
</dbReference>
<keyword evidence="5" id="KW-0472">Membrane</keyword>
<dbReference type="WBParaSite" id="HPLM_0001414701-mRNA-1">
    <property type="protein sequence ID" value="HPLM_0001414701-mRNA-1"/>
    <property type="gene ID" value="HPLM_0001414701"/>
</dbReference>
<dbReference type="PROSITE" id="PS50068">
    <property type="entry name" value="LDLRA_2"/>
    <property type="match status" value="1"/>
</dbReference>
<dbReference type="OMA" id="YADIGAN"/>
<evidence type="ECO:0000256" key="7">
    <source>
        <dbReference type="ARBA" id="ARBA00023170"/>
    </source>
</evidence>
<keyword evidence="6 9" id="KW-1015">Disulfide bond</keyword>
<dbReference type="GO" id="GO:0005886">
    <property type="term" value="C:plasma membrane"/>
    <property type="evidence" value="ECO:0007669"/>
    <property type="project" value="TreeGrafter"/>
</dbReference>
<dbReference type="InterPro" id="IPR011042">
    <property type="entry name" value="6-blade_b-propeller_TolB-like"/>
</dbReference>
<dbReference type="OrthoDB" id="10066840at2759"/>
<evidence type="ECO:0000313" key="13">
    <source>
        <dbReference type="Proteomes" id="UP000268014"/>
    </source>
</evidence>
<evidence type="ECO:0000256" key="11">
    <source>
        <dbReference type="SAM" id="SignalP"/>
    </source>
</evidence>
<feature type="signal peptide" evidence="11">
    <location>
        <begin position="1"/>
        <end position="19"/>
    </location>
</feature>
<evidence type="ECO:0000256" key="8">
    <source>
        <dbReference type="ARBA" id="ARBA00023180"/>
    </source>
</evidence>
<keyword evidence="2" id="KW-0245">EGF-like domain</keyword>
<feature type="chain" id="PRO_5043135549" evidence="11">
    <location>
        <begin position="20"/>
        <end position="513"/>
    </location>
</feature>
<dbReference type="SUPFAM" id="SSF57424">
    <property type="entry name" value="LDL receptor-like module"/>
    <property type="match status" value="1"/>
</dbReference>
<dbReference type="Pfam" id="PF00057">
    <property type="entry name" value="Ldl_recept_a"/>
    <property type="match status" value="1"/>
</dbReference>
<evidence type="ECO:0000256" key="2">
    <source>
        <dbReference type="ARBA" id="ARBA00022536"/>
    </source>
</evidence>
<gene>
    <name evidence="12" type="ORF">HPLM_LOCUS14139</name>
</gene>
<evidence type="ECO:0000313" key="12">
    <source>
        <dbReference type="EMBL" id="VDO52002.1"/>
    </source>
</evidence>
<dbReference type="Proteomes" id="UP000268014">
    <property type="component" value="Unassembled WGS sequence"/>
</dbReference>
<protein>
    <submittedName>
        <fullName evidence="14">EGF-like domain-containing protein</fullName>
    </submittedName>
</protein>
<evidence type="ECO:0000256" key="6">
    <source>
        <dbReference type="ARBA" id="ARBA00023157"/>
    </source>
</evidence>
<dbReference type="EMBL" id="UZAF01018462">
    <property type="protein sequence ID" value="VDO52002.1"/>
    <property type="molecule type" value="Genomic_DNA"/>
</dbReference>
<keyword evidence="4" id="KW-0677">Repeat</keyword>
<proteinExistence type="predicted"/>
<dbReference type="InterPro" id="IPR050778">
    <property type="entry name" value="Cueball_EGF_LRP_Nidogen"/>
</dbReference>
<keyword evidence="3" id="KW-0254">Endocytosis</keyword>
<keyword evidence="11" id="KW-0732">Signal</keyword>
<dbReference type="InterPro" id="IPR009030">
    <property type="entry name" value="Growth_fac_rcpt_cys_sf"/>
</dbReference>
<keyword evidence="8" id="KW-0325">Glycoprotein</keyword>
<dbReference type="InterPro" id="IPR000033">
    <property type="entry name" value="LDLR_classB_rpt"/>
</dbReference>
<dbReference type="SMART" id="SM00135">
    <property type="entry name" value="LY"/>
    <property type="match status" value="2"/>
</dbReference>
<dbReference type="GO" id="GO:0042813">
    <property type="term" value="F:Wnt receptor activity"/>
    <property type="evidence" value="ECO:0007669"/>
    <property type="project" value="TreeGrafter"/>
</dbReference>
<keyword evidence="13" id="KW-1185">Reference proteome</keyword>
<evidence type="ECO:0000256" key="5">
    <source>
        <dbReference type="ARBA" id="ARBA00023136"/>
    </source>
</evidence>
<dbReference type="AlphaFoldDB" id="A0A158QQ65"/>
<dbReference type="Gene3D" id="2.120.10.30">
    <property type="entry name" value="TolB, C-terminal domain"/>
    <property type="match status" value="2"/>
</dbReference>
<reference evidence="12 13" key="2">
    <citation type="submission" date="2018-11" db="EMBL/GenBank/DDBJ databases">
        <authorList>
            <consortium name="Pathogen Informatics"/>
        </authorList>
    </citation>
    <scope>NUCLEOTIDE SEQUENCE [LARGE SCALE GENOMIC DNA]</scope>
    <source>
        <strain evidence="12 13">MHpl1</strain>
    </source>
</reference>
<dbReference type="STRING" id="6290.A0A158QQ65"/>
<dbReference type="CDD" id="cd00112">
    <property type="entry name" value="LDLa"/>
    <property type="match status" value="1"/>
</dbReference>
<comment type="subcellular location">
    <subcellularLocation>
        <location evidence="1">Membrane</location>
        <topology evidence="1">Single-pass membrane protein</topology>
    </subcellularLocation>
</comment>
<dbReference type="GO" id="GO:0060070">
    <property type="term" value="P:canonical Wnt signaling pathway"/>
    <property type="evidence" value="ECO:0007669"/>
    <property type="project" value="TreeGrafter"/>
</dbReference>
<evidence type="ECO:0000256" key="1">
    <source>
        <dbReference type="ARBA" id="ARBA00004167"/>
    </source>
</evidence>
<dbReference type="PROSITE" id="PS51120">
    <property type="entry name" value="LDLRB"/>
    <property type="match status" value="1"/>
</dbReference>
<feature type="disulfide bond" evidence="9">
    <location>
        <begin position="480"/>
        <end position="495"/>
    </location>
</feature>
<evidence type="ECO:0000256" key="3">
    <source>
        <dbReference type="ARBA" id="ARBA00022583"/>
    </source>
</evidence>
<dbReference type="InterPro" id="IPR002172">
    <property type="entry name" value="LDrepeatLR_classA_rpt"/>
</dbReference>
<dbReference type="Gene3D" id="4.10.400.10">
    <property type="entry name" value="Low-density Lipoprotein Receptor"/>
    <property type="match status" value="1"/>
</dbReference>
<dbReference type="InterPro" id="IPR036055">
    <property type="entry name" value="LDL_receptor-like_sf"/>
</dbReference>
<dbReference type="GO" id="GO:0006897">
    <property type="term" value="P:endocytosis"/>
    <property type="evidence" value="ECO:0007669"/>
    <property type="project" value="UniProtKB-KW"/>
</dbReference>
<dbReference type="PANTHER" id="PTHR46513:SF13">
    <property type="entry name" value="EGF-LIKE DOMAIN-CONTAINING PROTEIN"/>
    <property type="match status" value="1"/>
</dbReference>
<evidence type="ECO:0000256" key="10">
    <source>
        <dbReference type="PROSITE-ProRule" id="PRU00461"/>
    </source>
</evidence>
<comment type="caution">
    <text evidence="9">Lacks conserved residue(s) required for the propagation of feature annotation.</text>
</comment>
<name>A0A158QQ65_HAEPC</name>
<dbReference type="PROSITE" id="PS01209">
    <property type="entry name" value="LDLRA_1"/>
    <property type="match status" value="1"/>
</dbReference>
<feature type="repeat" description="LDL-receptor class B" evidence="10">
    <location>
        <begin position="246"/>
        <end position="288"/>
    </location>
</feature>
<dbReference type="InterPro" id="IPR023415">
    <property type="entry name" value="LDLR_class-A_CS"/>
</dbReference>
<reference evidence="14" key="1">
    <citation type="submission" date="2016-04" db="UniProtKB">
        <authorList>
            <consortium name="WormBaseParasite"/>
        </authorList>
    </citation>
    <scope>IDENTIFICATION</scope>
</reference>
<evidence type="ECO:0000313" key="14">
    <source>
        <dbReference type="WBParaSite" id="HPLM_0001414701-mRNA-1"/>
    </source>
</evidence>
<dbReference type="GO" id="GO:0017147">
    <property type="term" value="F:Wnt-protein binding"/>
    <property type="evidence" value="ECO:0007669"/>
    <property type="project" value="TreeGrafter"/>
</dbReference>
<evidence type="ECO:0000256" key="9">
    <source>
        <dbReference type="PROSITE-ProRule" id="PRU00124"/>
    </source>
</evidence>
<sequence length="513" mass="56817">MLVAFLVAAFIVHVPTTTAECDLIEEAITLQCISPLVEYANADRYVLHPPLSEIDQMCHQFKEYKRCTTGIQPDCRDTKLRECFVNRTNTLRDEDPGHPSAGNLTYSSYECLITQTYIDCLLESNYKTCKEAVKVLLATFLGKGSHSGQKCEKDKSLVCKSEIQLCGRSPTCREKQLEQCDKRGNCKCRLSGYYYDKEKRKCIDPMWLFFAHGQSIWNISLSGGSFELQKAGLQKTAVLDVDIMERRIFYADVGSNSIERLDLDGTFPQTVQKYDVDGLEGIAVDWIGRNLYSLRKADVIVQTLTGKYRRALYKGVMRLPRAIAVHPARGGLLRADKLSGDNVTVVAQTALLPYGLKIFHPSVQPHFPSLCDTLGCSQLCLLGPNRTAKCGCGEGYELHKNGKNCTSNCDSNHIECGGTEAKNSPKVGGMPQTSTITLFQTGPSQQTSEMPTVLSAPRICLPGQFQCHDNKKCVAPGGLCDGVEDCWDASDEKYCSASFRGNSPNHQMNEMVA</sequence>
<dbReference type="SMART" id="SM00192">
    <property type="entry name" value="LDLa"/>
    <property type="match status" value="1"/>
</dbReference>
<dbReference type="SUPFAM" id="SSF63825">
    <property type="entry name" value="YWTD domain"/>
    <property type="match status" value="1"/>
</dbReference>
<evidence type="ECO:0000256" key="4">
    <source>
        <dbReference type="ARBA" id="ARBA00022737"/>
    </source>
</evidence>
<keyword evidence="7" id="KW-0675">Receptor</keyword>
<dbReference type="PANTHER" id="PTHR46513">
    <property type="entry name" value="VITELLOGENIN RECEPTOR-LIKE PROTEIN-RELATED-RELATED"/>
    <property type="match status" value="1"/>
</dbReference>
<organism evidence="14">
    <name type="scientific">Haemonchus placei</name>
    <name type="common">Barber's pole worm</name>
    <dbReference type="NCBI Taxonomy" id="6290"/>
    <lineage>
        <taxon>Eukaryota</taxon>
        <taxon>Metazoa</taxon>
        <taxon>Ecdysozoa</taxon>
        <taxon>Nematoda</taxon>
        <taxon>Chromadorea</taxon>
        <taxon>Rhabditida</taxon>
        <taxon>Rhabditina</taxon>
        <taxon>Rhabditomorpha</taxon>
        <taxon>Strongyloidea</taxon>
        <taxon>Trichostrongylidae</taxon>
        <taxon>Haemonchus</taxon>
    </lineage>
</organism>
<accession>A0A158QQ65</accession>